<organism evidence="2 3">
    <name type="scientific">Chlorella ohadii</name>
    <dbReference type="NCBI Taxonomy" id="2649997"/>
    <lineage>
        <taxon>Eukaryota</taxon>
        <taxon>Viridiplantae</taxon>
        <taxon>Chlorophyta</taxon>
        <taxon>core chlorophytes</taxon>
        <taxon>Trebouxiophyceae</taxon>
        <taxon>Chlorellales</taxon>
        <taxon>Chlorellaceae</taxon>
        <taxon>Chlorella clade</taxon>
        <taxon>Chlorella</taxon>
    </lineage>
</organism>
<gene>
    <name evidence="2" type="ORF">COHA_007447</name>
</gene>
<dbReference type="AlphaFoldDB" id="A0AAD5H2P4"/>
<reference evidence="2" key="1">
    <citation type="submission" date="2020-11" db="EMBL/GenBank/DDBJ databases">
        <title>Chlorella ohadii genome sequencing and assembly.</title>
        <authorList>
            <person name="Murik O."/>
            <person name="Treves H."/>
            <person name="Kedem I."/>
            <person name="Shotland Y."/>
            <person name="Kaplan A."/>
        </authorList>
    </citation>
    <scope>NUCLEOTIDE SEQUENCE</scope>
    <source>
        <strain evidence="2">1</strain>
    </source>
</reference>
<sequence>MQVPAYRKLVAEARQQQQEQEQAEQPPGGSAGSDAAAEGGECRASTPGASSQSEEDAAPCPAWDQVPFWTKEQYIQRYPLPERCTGGSLAAADFVHESSGSSGQPTLWARNCFDELAVCDRFEQLLWDNWQAHKRSTLAVVCLPLGCWVGGLFTSLCLRFLTLKGYKLTLVTPGNKVPEILQLVPALAPHYEQTVLFGYPPFIKGLVDAGIASGLPWADWNVKLVLAGEVFSEEWRSLMAQRLGVHDVLRDIVSLYGTADAGVIGNETPLSVAIRRWLAAHPEAAAGLFGAQRLPTLVQYDPFSRLLEKHPDDGTLVVSSIATPHTAAPLLRHCIGDAGGILSYSDMLGFLKQHGFEPPPGLPCRALPFAFVFGRSFWTVSVFGCNVYVENIMSGLEQPELADSTTGKFVLFVEESADLDRQLALRVELARGVQPSSQLEQQVAAVVLRELRRLNSAYGCYVPENKQAPIVRLHPYGDPDWFPLGVKHRWTA</sequence>
<dbReference type="EMBL" id="JADXDR010000118">
    <property type="protein sequence ID" value="KAI7838833.1"/>
    <property type="molecule type" value="Genomic_DNA"/>
</dbReference>
<keyword evidence="3" id="KW-1185">Reference proteome</keyword>
<dbReference type="InterPro" id="IPR042099">
    <property type="entry name" value="ANL_N_sf"/>
</dbReference>
<feature type="compositionally biased region" description="Low complexity" evidence="1">
    <location>
        <begin position="12"/>
        <end position="25"/>
    </location>
</feature>
<evidence type="ECO:0000313" key="3">
    <source>
        <dbReference type="Proteomes" id="UP001205105"/>
    </source>
</evidence>
<proteinExistence type="predicted"/>
<dbReference type="PANTHER" id="PTHR43845">
    <property type="entry name" value="BLR5969 PROTEIN"/>
    <property type="match status" value="1"/>
</dbReference>
<protein>
    <submittedName>
        <fullName evidence="2">Uncharacterized protein</fullName>
    </submittedName>
</protein>
<dbReference type="Proteomes" id="UP001205105">
    <property type="component" value="Unassembled WGS sequence"/>
</dbReference>
<evidence type="ECO:0000256" key="1">
    <source>
        <dbReference type="SAM" id="MobiDB-lite"/>
    </source>
</evidence>
<evidence type="ECO:0000313" key="2">
    <source>
        <dbReference type="EMBL" id="KAI7838833.1"/>
    </source>
</evidence>
<dbReference type="PANTHER" id="PTHR43845:SF1">
    <property type="entry name" value="BLR5969 PROTEIN"/>
    <property type="match status" value="1"/>
</dbReference>
<dbReference type="Gene3D" id="3.40.50.12780">
    <property type="entry name" value="N-terminal domain of ligase-like"/>
    <property type="match status" value="1"/>
</dbReference>
<name>A0AAD5H2P4_9CHLO</name>
<accession>A0AAD5H2P4</accession>
<comment type="caution">
    <text evidence="2">The sequence shown here is derived from an EMBL/GenBank/DDBJ whole genome shotgun (WGS) entry which is preliminary data.</text>
</comment>
<dbReference type="SUPFAM" id="SSF56801">
    <property type="entry name" value="Acetyl-CoA synthetase-like"/>
    <property type="match status" value="1"/>
</dbReference>
<feature type="region of interest" description="Disordered" evidence="1">
    <location>
        <begin position="1"/>
        <end position="59"/>
    </location>
</feature>